<dbReference type="Proteomes" id="UP000485562">
    <property type="component" value="Unassembled WGS sequence"/>
</dbReference>
<keyword evidence="2 6" id="KW-0949">S-adenosyl-L-methionine</keyword>
<dbReference type="PANTHER" id="PTHR30352">
    <property type="entry name" value="PYRUVATE FORMATE-LYASE-ACTIVATING ENZYME"/>
    <property type="match status" value="1"/>
</dbReference>
<keyword evidence="5 6" id="KW-0411">Iron-sulfur</keyword>
<feature type="binding site" evidence="6">
    <location>
        <position position="89"/>
    </location>
    <ligand>
        <name>[4Fe-4S] cluster</name>
        <dbReference type="ChEBI" id="CHEBI:49883"/>
        <note>4Fe-4S-S-AdoMet</note>
    </ligand>
</feature>
<dbReference type="InterPro" id="IPR058240">
    <property type="entry name" value="rSAM_sf"/>
</dbReference>
<dbReference type="PROSITE" id="PS51918">
    <property type="entry name" value="RADICAL_SAM"/>
    <property type="match status" value="1"/>
</dbReference>
<dbReference type="InterPro" id="IPR007197">
    <property type="entry name" value="rSAM"/>
</dbReference>
<sequence>MHLALFQEKLSGKKVRCRLCNHYCIIEDGERGICKVRINKDGQLYSLVYENLVARNIDPIEKKPFFHFLPGSTSFSISTSGCNFKCKFCQNFEISQVPSDYQPYGTGISAAEIVRLAKKYNCKSISYTYTEPTVFFEYAYECAILAKKAGLRNNFVTNGYMSNEALRKIAPYLDAANVDLKGDERFYNELCGAHVAPVLNNIKTMKELGIWVEITTLIIPGYNDGYDVFNWLMESLGKISFEIPWHLSRFFPTYKMSDHTPTSVEKIRELRRKARESGFCYVYTGNIVGDEGENTFCPRCGYTLIIREGYIIDENNIVNGACKKCGFKIAGVWE</sequence>
<evidence type="ECO:0000256" key="5">
    <source>
        <dbReference type="ARBA" id="ARBA00023014"/>
    </source>
</evidence>
<dbReference type="SFLD" id="SFLDS00029">
    <property type="entry name" value="Radical_SAM"/>
    <property type="match status" value="1"/>
</dbReference>
<evidence type="ECO:0000256" key="2">
    <source>
        <dbReference type="ARBA" id="ARBA00022691"/>
    </source>
</evidence>
<dbReference type="CDD" id="cd01335">
    <property type="entry name" value="Radical_SAM"/>
    <property type="match status" value="1"/>
</dbReference>
<evidence type="ECO:0000256" key="4">
    <source>
        <dbReference type="ARBA" id="ARBA00023004"/>
    </source>
</evidence>
<evidence type="ECO:0000256" key="6">
    <source>
        <dbReference type="PIRSR" id="PIRSR004869-50"/>
    </source>
</evidence>
<dbReference type="SUPFAM" id="SSF102114">
    <property type="entry name" value="Radical SAM enzymes"/>
    <property type="match status" value="1"/>
</dbReference>
<dbReference type="EMBL" id="MWDQ01000149">
    <property type="protein sequence ID" value="OQB71855.1"/>
    <property type="molecule type" value="Genomic_DNA"/>
</dbReference>
<comment type="cofactor">
    <cofactor evidence="6">
        <name>[4Fe-4S] cluster</name>
        <dbReference type="ChEBI" id="CHEBI:49883"/>
    </cofactor>
    <text evidence="6">Binds 1 [4Fe-4S] cluster. The cluster is coordinated with 3 cysteines and an exchangeable S-adenosyl-L-methionine.</text>
</comment>
<keyword evidence="4 6" id="KW-0408">Iron</keyword>
<dbReference type="InterPro" id="IPR016431">
    <property type="entry name" value="Pyrv-formate_lyase-activ_prd"/>
</dbReference>
<organism evidence="8">
    <name type="scientific">candidate division TA06 bacterium ADurb.Bin131</name>
    <dbReference type="NCBI Taxonomy" id="1852827"/>
    <lineage>
        <taxon>Bacteria</taxon>
        <taxon>Bacteria division TA06</taxon>
    </lineage>
</organism>
<accession>A0A1V6C4S0</accession>
<feature type="binding site" evidence="6">
    <location>
        <position position="86"/>
    </location>
    <ligand>
        <name>[4Fe-4S] cluster</name>
        <dbReference type="ChEBI" id="CHEBI:49883"/>
        <note>4Fe-4S-S-AdoMet</note>
    </ligand>
</feature>
<evidence type="ECO:0000259" key="7">
    <source>
        <dbReference type="PROSITE" id="PS51918"/>
    </source>
</evidence>
<feature type="binding site" evidence="6">
    <location>
        <position position="82"/>
    </location>
    <ligand>
        <name>[4Fe-4S] cluster</name>
        <dbReference type="ChEBI" id="CHEBI:49883"/>
        <note>4Fe-4S-S-AdoMet</note>
    </ligand>
</feature>
<dbReference type="NCBIfam" id="TIGR04337">
    <property type="entry name" value="AmmeMemoSam_rS"/>
    <property type="match status" value="1"/>
</dbReference>
<proteinExistence type="predicted"/>
<protein>
    <submittedName>
        <fullName evidence="8">Cyclic pyranopterin monophosphate synthase</fullName>
    </submittedName>
</protein>
<comment type="caution">
    <text evidence="8">The sequence shown here is derived from an EMBL/GenBank/DDBJ whole genome shotgun (WGS) entry which is preliminary data.</text>
</comment>
<dbReference type="SFLD" id="SFLDG01101">
    <property type="entry name" value="Uncharacterised_Radical_SAM_Su"/>
    <property type="match status" value="1"/>
</dbReference>
<dbReference type="InterPro" id="IPR034457">
    <property type="entry name" value="Organic_radical-activating"/>
</dbReference>
<evidence type="ECO:0000256" key="1">
    <source>
        <dbReference type="ARBA" id="ARBA00022485"/>
    </source>
</evidence>
<keyword evidence="1" id="KW-0004">4Fe-4S</keyword>
<evidence type="ECO:0000313" key="8">
    <source>
        <dbReference type="EMBL" id="OQB71855.1"/>
    </source>
</evidence>
<keyword evidence="3 6" id="KW-0479">Metal-binding</keyword>
<gene>
    <name evidence="8" type="primary">moaA_2</name>
    <name evidence="8" type="ORF">BWX89_01607</name>
</gene>
<reference evidence="8" key="1">
    <citation type="submission" date="2017-02" db="EMBL/GenBank/DDBJ databases">
        <title>Delving into the versatile metabolic prowess of the omnipresent phylum Bacteroidetes.</title>
        <authorList>
            <person name="Nobu M.K."/>
            <person name="Mei R."/>
            <person name="Narihiro T."/>
            <person name="Kuroda K."/>
            <person name="Liu W.-T."/>
        </authorList>
    </citation>
    <scope>NUCLEOTIDE SEQUENCE</scope>
    <source>
        <strain evidence="8">ADurb.Bin131</strain>
    </source>
</reference>
<dbReference type="InterPro" id="IPR013785">
    <property type="entry name" value="Aldolase_TIM"/>
</dbReference>
<evidence type="ECO:0000256" key="3">
    <source>
        <dbReference type="ARBA" id="ARBA00022723"/>
    </source>
</evidence>
<dbReference type="PIRSF" id="PIRSF004869">
    <property type="entry name" value="PflX_prd"/>
    <property type="match status" value="1"/>
</dbReference>
<dbReference type="GO" id="GO:0003824">
    <property type="term" value="F:catalytic activity"/>
    <property type="evidence" value="ECO:0007669"/>
    <property type="project" value="InterPro"/>
</dbReference>
<dbReference type="AlphaFoldDB" id="A0A1V6C4S0"/>
<feature type="domain" description="Radical SAM core" evidence="7">
    <location>
        <begin position="67"/>
        <end position="280"/>
    </location>
</feature>
<dbReference type="Pfam" id="PF04055">
    <property type="entry name" value="Radical_SAM"/>
    <property type="match status" value="1"/>
</dbReference>
<dbReference type="Gene3D" id="3.20.20.70">
    <property type="entry name" value="Aldolase class I"/>
    <property type="match status" value="1"/>
</dbReference>
<dbReference type="GO" id="GO:0046872">
    <property type="term" value="F:metal ion binding"/>
    <property type="evidence" value="ECO:0007669"/>
    <property type="project" value="UniProtKB-KW"/>
</dbReference>
<dbReference type="PANTHER" id="PTHR30352:SF5">
    <property type="entry name" value="PYRUVATE FORMATE-LYASE 1-ACTIVATING ENZYME"/>
    <property type="match status" value="1"/>
</dbReference>
<dbReference type="GO" id="GO:0051539">
    <property type="term" value="F:4 iron, 4 sulfur cluster binding"/>
    <property type="evidence" value="ECO:0007669"/>
    <property type="project" value="UniProtKB-KW"/>
</dbReference>
<dbReference type="InterPro" id="IPR027596">
    <property type="entry name" value="AmmeMemoSam_rS"/>
</dbReference>
<name>A0A1V6C4S0_UNCT6</name>